<dbReference type="CDD" id="cd09272">
    <property type="entry name" value="RNase_HI_RT_Ty1"/>
    <property type="match status" value="1"/>
</dbReference>
<feature type="compositionally biased region" description="Polar residues" evidence="3">
    <location>
        <begin position="592"/>
        <end position="606"/>
    </location>
</feature>
<evidence type="ECO:0000259" key="4">
    <source>
        <dbReference type="PROSITE" id="PS50994"/>
    </source>
</evidence>
<name>A0A7N2M6A6_QUELO</name>
<evidence type="ECO:0000256" key="3">
    <source>
        <dbReference type="SAM" id="MobiDB-lite"/>
    </source>
</evidence>
<dbReference type="InterPro" id="IPR001938">
    <property type="entry name" value="Thaumatin"/>
</dbReference>
<dbReference type="InterPro" id="IPR036397">
    <property type="entry name" value="RNaseH_sf"/>
</dbReference>
<evidence type="ECO:0000313" key="5">
    <source>
        <dbReference type="EnsemblPlants" id="QL07p041867:mrna"/>
    </source>
</evidence>
<feature type="region of interest" description="Disordered" evidence="3">
    <location>
        <begin position="572"/>
        <end position="641"/>
    </location>
</feature>
<dbReference type="PROSITE" id="PS50994">
    <property type="entry name" value="INTEGRASE"/>
    <property type="match status" value="1"/>
</dbReference>
<dbReference type="SUPFAM" id="SSF49870">
    <property type="entry name" value="Osmotin, thaumatin-like protein"/>
    <property type="match status" value="3"/>
</dbReference>
<keyword evidence="2" id="KW-0645">Protease</keyword>
<dbReference type="PANTHER" id="PTHR31048">
    <property type="entry name" value="OS03G0233200 PROTEIN"/>
    <property type="match status" value="1"/>
</dbReference>
<dbReference type="EMBL" id="LRBV02000007">
    <property type="status" value="NOT_ANNOTATED_CDS"/>
    <property type="molecule type" value="Genomic_DNA"/>
</dbReference>
<proteinExistence type="inferred from homology"/>
<dbReference type="SUPFAM" id="SSF56672">
    <property type="entry name" value="DNA/RNA polymerases"/>
    <property type="match status" value="1"/>
</dbReference>
<accession>A0A7N2M6A6</accession>
<dbReference type="InterPro" id="IPR012337">
    <property type="entry name" value="RNaseH-like_sf"/>
</dbReference>
<feature type="domain" description="Integrase catalytic" evidence="4">
    <location>
        <begin position="297"/>
        <end position="477"/>
    </location>
</feature>
<dbReference type="Gramene" id="QL07p041867:mrna">
    <property type="protein sequence ID" value="QL07p041867:mrna"/>
    <property type="gene ID" value="QL07p041867"/>
</dbReference>
<dbReference type="PROSITE" id="PS51367">
    <property type="entry name" value="THAUMATIN_2"/>
    <property type="match status" value="3"/>
</dbReference>
<dbReference type="GO" id="GO:0004190">
    <property type="term" value="F:aspartic-type endopeptidase activity"/>
    <property type="evidence" value="ECO:0007669"/>
    <property type="project" value="UniProtKB-KW"/>
</dbReference>
<keyword evidence="2" id="KW-0378">Hydrolase</keyword>
<evidence type="ECO:0000256" key="2">
    <source>
        <dbReference type="ARBA" id="ARBA00022750"/>
    </source>
</evidence>
<dbReference type="InterPro" id="IPR013103">
    <property type="entry name" value="RVT_2"/>
</dbReference>
<evidence type="ECO:0000313" key="6">
    <source>
        <dbReference type="Proteomes" id="UP000594261"/>
    </source>
</evidence>
<dbReference type="Pfam" id="PF00665">
    <property type="entry name" value="rve"/>
    <property type="match status" value="1"/>
</dbReference>
<dbReference type="EnsemblPlants" id="QL07p041867:mrna">
    <property type="protein sequence ID" value="QL07p041867:mrna"/>
    <property type="gene ID" value="QL07p041867"/>
</dbReference>
<dbReference type="GO" id="GO:0015074">
    <property type="term" value="P:DNA integration"/>
    <property type="evidence" value="ECO:0007669"/>
    <property type="project" value="InterPro"/>
</dbReference>
<dbReference type="Proteomes" id="UP000594261">
    <property type="component" value="Chromosome 7"/>
</dbReference>
<dbReference type="GO" id="GO:0003676">
    <property type="term" value="F:nucleic acid binding"/>
    <property type="evidence" value="ECO:0007669"/>
    <property type="project" value="InterPro"/>
</dbReference>
<dbReference type="Pfam" id="PF00314">
    <property type="entry name" value="Thaumatin"/>
    <property type="match status" value="3"/>
</dbReference>
<reference evidence="5 6" key="1">
    <citation type="journal article" date="2016" name="G3 (Bethesda)">
        <title>First Draft Assembly and Annotation of the Genome of a California Endemic Oak Quercus lobata Nee (Fagaceae).</title>
        <authorList>
            <person name="Sork V.L."/>
            <person name="Fitz-Gibbon S.T."/>
            <person name="Puiu D."/>
            <person name="Crepeau M."/>
            <person name="Gugger P.F."/>
            <person name="Sherman R."/>
            <person name="Stevens K."/>
            <person name="Langley C.H."/>
            <person name="Pellegrini M."/>
            <person name="Salzberg S.L."/>
        </authorList>
    </citation>
    <scope>NUCLEOTIDE SEQUENCE [LARGE SCALE GENOMIC DNA]</scope>
    <source>
        <strain evidence="5 6">cv. SW786</strain>
    </source>
</reference>
<dbReference type="Gene3D" id="3.30.420.10">
    <property type="entry name" value="Ribonuclease H-like superfamily/Ribonuclease H"/>
    <property type="match status" value="1"/>
</dbReference>
<sequence length="1551" mass="171300">MHYYIAFVGAHSAKITFTNNCPRSIWPGTLALDQKPQLSKTGFELASKASLTLDVQAPWKGQFWARTRCSTNSTVFVSSTATFTATPVHQRPLPCRHHRFRFSDQTTDSIIGNFCKRFGHNIETCYHRNKSAVSISAATVANTESVQPMAPISAQSKSSGRTFTMSTDDLKNIIANVIRMVGNVSYSSSLSALSGMSPTSWLMDSACCNHMTPHSSLFSELKPAPHPLNIRTANGSTMSGHNIGSVSTSNLSVPGVFNDPRTGQELGTGPRVGRMFPVDNLRLPLVAPVSVAAATVVSSVPSLALWHARLGHASSSRVQQLASRGPSSVSSIGGSRYFVVFVDDYSRYSWIFNMKHRSELLQVYSNFAKMVETQFSKRIKIFRSDNALEYTQYAFQTVLHSYGTVHQLTCPGTSQQNGRAERKLRHILDTVRALLLSAKVPAPFWGEAALHTVHTINRIPSPVIQNQTPYERLFGSPPDYHHLRSFGSACFVLLQPHEHNKLEPRSRLCCFLGYGETRKGYRCYDPVSHRLRISRNIFFWEHRLFVELSHFRASLSSSSVLDLFPDEAPVPSVADPDPPVVAPDSLVDFSVQPPNTTDPFPSSPFNEQVEDEQVEDELPNPNLELGSPAPTPPEDLAQDIPPRHSTRVRSIPAHLLDYHCYTALATLHEPHTYREASTDPLWQIAMKEELDALSKNHTWDLVTLPPGKSVVGCKWIYKIKTRSDGSIERYKPRLVAKGFTQEYGIDYEETFAPVARISSVRALLAVAATRKWDLFQMDVKNAFLNGDLSEEVYMQPPPGLSVESNKVCYLRRALYGLKQAPRAWFAKFSSTISRLGYMASHYDSALFLRRTDKGTILLLLYVDDMIITGDDLSGIQELKDFLSQQFEMKDLGHLSYFLGLEITHSTDGLYITQTKYASELLSRAGLTDSKIVDTPVELNAHLTLLGGKPLSNPSLYRRLVGSLVYLTVTCPDISYAVHQVSQYLSAPRSTHYAAVLRILRYLKGTIFHGLFYSAQSPLVLRAFSEVDWAGDPTDRRSTTGYCFLLDSSLISWQSKKQTFVAHSSTEAEYGALADTTSKLLWLRWLLKDLGVSTSSATPLYCDNRSVIYIAHNDVFHERTKHIEIDCHFICYHLVHGALQFFSISSKYQLADIFTKSLPKGRTRDVVDNLKKFTCETADCSTGQVTCNGNLAIPPASLVEISIAARGGTDCYDVRLVDGFNLPVSVATRGGTGKCKASSCPVNVNAVCPAKLQVKGSDCSMLACKSACIAFNQPQYCCTGPFRPPKSCPPTNYSRIFKQQCPQQAYSHATDDQNSSFTCSGGQSTVTFNYENRCTESIWLGATPSIGDSDPEFISGTSKTLQMPDQWKGFIWGRTKCSLNATNYFSCETGDCGGKKICQWPVPNSPVTILNFTINQPVQTNPLVVSYELNLNHGHNVPVRIQPVGGSLVGGSTGPCPVVDCAQDFSNVCPPNLVAKGKDGRYVGCLSACDALKDPKHCCFGNFASPQTCQPNEYSSIFKKACGLAHTYPGDNQPPIYSCSGATSFSITFCPA</sequence>
<keyword evidence="6" id="KW-1185">Reference proteome</keyword>
<dbReference type="SUPFAM" id="SSF53098">
    <property type="entry name" value="Ribonuclease H-like"/>
    <property type="match status" value="1"/>
</dbReference>
<dbReference type="InterPro" id="IPR057670">
    <property type="entry name" value="SH3_retrovirus"/>
</dbReference>
<dbReference type="Gene3D" id="2.60.110.10">
    <property type="entry name" value="Thaumatin"/>
    <property type="match status" value="3"/>
</dbReference>
<dbReference type="SMART" id="SM00205">
    <property type="entry name" value="THN"/>
    <property type="match status" value="2"/>
</dbReference>
<dbReference type="InParanoid" id="A0A7N2M6A6"/>
<dbReference type="InterPro" id="IPR054722">
    <property type="entry name" value="PolX-like_BBD"/>
</dbReference>
<dbReference type="Pfam" id="PF22936">
    <property type="entry name" value="Pol_BBD"/>
    <property type="match status" value="1"/>
</dbReference>
<dbReference type="InterPro" id="IPR001584">
    <property type="entry name" value="Integrase_cat-core"/>
</dbReference>
<dbReference type="InterPro" id="IPR043502">
    <property type="entry name" value="DNA/RNA_pol_sf"/>
</dbReference>
<dbReference type="Pfam" id="PF07727">
    <property type="entry name" value="RVT_2"/>
    <property type="match status" value="1"/>
</dbReference>
<dbReference type="Pfam" id="PF25597">
    <property type="entry name" value="SH3_retrovirus"/>
    <property type="match status" value="1"/>
</dbReference>
<feature type="compositionally biased region" description="Acidic residues" evidence="3">
    <location>
        <begin position="608"/>
        <end position="618"/>
    </location>
</feature>
<reference evidence="5" key="2">
    <citation type="submission" date="2021-01" db="UniProtKB">
        <authorList>
            <consortium name="EnsemblPlants"/>
        </authorList>
    </citation>
    <scope>IDENTIFICATION</scope>
</reference>
<keyword evidence="2" id="KW-0064">Aspartyl protease</keyword>
<protein>
    <recommendedName>
        <fullName evidence="4">Integrase catalytic domain-containing protein</fullName>
    </recommendedName>
</protein>
<comment type="similarity">
    <text evidence="1">Belongs to the thaumatin family.</text>
</comment>
<organism evidence="5 6">
    <name type="scientific">Quercus lobata</name>
    <name type="common">Valley oak</name>
    <dbReference type="NCBI Taxonomy" id="97700"/>
    <lineage>
        <taxon>Eukaryota</taxon>
        <taxon>Viridiplantae</taxon>
        <taxon>Streptophyta</taxon>
        <taxon>Embryophyta</taxon>
        <taxon>Tracheophyta</taxon>
        <taxon>Spermatophyta</taxon>
        <taxon>Magnoliopsida</taxon>
        <taxon>eudicotyledons</taxon>
        <taxon>Gunneridae</taxon>
        <taxon>Pentapetalae</taxon>
        <taxon>rosids</taxon>
        <taxon>fabids</taxon>
        <taxon>Fagales</taxon>
        <taxon>Fagaceae</taxon>
        <taxon>Quercus</taxon>
    </lineage>
</organism>
<dbReference type="InterPro" id="IPR037176">
    <property type="entry name" value="Osmotin/thaumatin-like_sf"/>
</dbReference>
<evidence type="ECO:0000256" key="1">
    <source>
        <dbReference type="ARBA" id="ARBA00010607"/>
    </source>
</evidence>